<accession>A0AAN5DAI5</accession>
<feature type="non-terminal residue" evidence="1">
    <location>
        <position position="1"/>
    </location>
</feature>
<name>A0AAN5DAI5_9BILA</name>
<sequence length="280" mass="30724">FSVSTLSVSQSSPSVSSRASRAPLTLPLAPLCILPHTPPHASHTSRWSTALSSHSRHHFCSQILPVPTSTSRSRARSIWIGRRYLGWIGHFGRTLSVSHISIDGSRSASSLSASASSSLSLPSIWSRTPSPQSDCISRQSIGHLVPSLSIVSIHVLESHRWESFRESSQIGVQSCETAIVAIVHGVDDSDVVSSYHDRLSSLPEYGIASIPSFSLEFLPLQNASQCSLCCHYFSDSRVMFWSSQGSAYVEWMAITEEYSHSRCANIDTRGIRVCHDWGVW</sequence>
<dbReference type="AlphaFoldDB" id="A0AAN5DAI5"/>
<gene>
    <name evidence="1" type="ORF">PMAYCL1PPCAC_29270</name>
</gene>
<proteinExistence type="predicted"/>
<reference evidence="2" key="1">
    <citation type="submission" date="2022-10" db="EMBL/GenBank/DDBJ databases">
        <title>Genome assembly of Pristionchus species.</title>
        <authorList>
            <person name="Yoshida K."/>
            <person name="Sommer R.J."/>
        </authorList>
    </citation>
    <scope>NUCLEOTIDE SEQUENCE [LARGE SCALE GENOMIC DNA]</scope>
    <source>
        <strain evidence="2">RS5460</strain>
    </source>
</reference>
<evidence type="ECO:0000313" key="1">
    <source>
        <dbReference type="EMBL" id="GMR59075.1"/>
    </source>
</evidence>
<keyword evidence="2" id="KW-1185">Reference proteome</keyword>
<dbReference type="Proteomes" id="UP001328107">
    <property type="component" value="Unassembled WGS sequence"/>
</dbReference>
<comment type="caution">
    <text evidence="1">The sequence shown here is derived from an EMBL/GenBank/DDBJ whole genome shotgun (WGS) entry which is preliminary data.</text>
</comment>
<protein>
    <submittedName>
        <fullName evidence="1">Uncharacterized protein</fullName>
    </submittedName>
</protein>
<dbReference type="EMBL" id="BTRK01000006">
    <property type="protein sequence ID" value="GMR59075.1"/>
    <property type="molecule type" value="Genomic_DNA"/>
</dbReference>
<organism evidence="1 2">
    <name type="scientific">Pristionchus mayeri</name>
    <dbReference type="NCBI Taxonomy" id="1317129"/>
    <lineage>
        <taxon>Eukaryota</taxon>
        <taxon>Metazoa</taxon>
        <taxon>Ecdysozoa</taxon>
        <taxon>Nematoda</taxon>
        <taxon>Chromadorea</taxon>
        <taxon>Rhabditida</taxon>
        <taxon>Rhabditina</taxon>
        <taxon>Diplogasteromorpha</taxon>
        <taxon>Diplogasteroidea</taxon>
        <taxon>Neodiplogasteridae</taxon>
        <taxon>Pristionchus</taxon>
    </lineage>
</organism>
<evidence type="ECO:0000313" key="2">
    <source>
        <dbReference type="Proteomes" id="UP001328107"/>
    </source>
</evidence>